<name>A0AAW6P7F2_9PSED</name>
<organism evidence="1 2">
    <name type="scientific">Pseudomonas citronellolis</name>
    <dbReference type="NCBI Taxonomy" id="53408"/>
    <lineage>
        <taxon>Bacteria</taxon>
        <taxon>Pseudomonadati</taxon>
        <taxon>Pseudomonadota</taxon>
        <taxon>Gammaproteobacteria</taxon>
        <taxon>Pseudomonadales</taxon>
        <taxon>Pseudomonadaceae</taxon>
        <taxon>Pseudomonas</taxon>
    </lineage>
</organism>
<feature type="non-terminal residue" evidence="1">
    <location>
        <position position="1"/>
    </location>
</feature>
<protein>
    <submittedName>
        <fullName evidence="1">Uncharacterized protein</fullName>
    </submittedName>
</protein>
<sequence>PNYPHGENGQGYRSSATAKTLKKFFSLPRAITTAEKRLFCHRACNPLAIKSTPPLHAIHDCKLHEIP</sequence>
<evidence type="ECO:0000313" key="2">
    <source>
        <dbReference type="Proteomes" id="UP001220662"/>
    </source>
</evidence>
<gene>
    <name evidence="1" type="ORF">P3W55_18355</name>
</gene>
<reference evidence="1" key="1">
    <citation type="submission" date="2023-03" db="EMBL/GenBank/DDBJ databases">
        <title>Draft assemblies of triclosan tolerant bacteria isolated from returned activated sludge.</title>
        <authorList>
            <person name="Van Hamelsveld S."/>
        </authorList>
    </citation>
    <scope>NUCLEOTIDE SEQUENCE</scope>
    <source>
        <strain evidence="1">GW210015_S63</strain>
    </source>
</reference>
<proteinExistence type="predicted"/>
<dbReference type="EMBL" id="JARJLR010000296">
    <property type="protein sequence ID" value="MDF3843681.1"/>
    <property type="molecule type" value="Genomic_DNA"/>
</dbReference>
<dbReference type="RefSeq" id="WP_276215174.1">
    <property type="nucleotide sequence ID" value="NZ_JARJLR010000296.1"/>
</dbReference>
<dbReference type="AlphaFoldDB" id="A0AAW6P7F2"/>
<accession>A0AAW6P7F2</accession>
<evidence type="ECO:0000313" key="1">
    <source>
        <dbReference type="EMBL" id="MDF3843681.1"/>
    </source>
</evidence>
<dbReference type="Proteomes" id="UP001220662">
    <property type="component" value="Unassembled WGS sequence"/>
</dbReference>
<comment type="caution">
    <text evidence="1">The sequence shown here is derived from an EMBL/GenBank/DDBJ whole genome shotgun (WGS) entry which is preliminary data.</text>
</comment>